<keyword evidence="8 11" id="KW-1133">Transmembrane helix</keyword>
<evidence type="ECO:0000259" key="13">
    <source>
        <dbReference type="PROSITE" id="PS50885"/>
    </source>
</evidence>
<dbReference type="InterPro" id="IPR005467">
    <property type="entry name" value="His_kinase_dom"/>
</dbReference>
<dbReference type="InterPro" id="IPR036097">
    <property type="entry name" value="HisK_dim/P_sf"/>
</dbReference>
<evidence type="ECO:0000256" key="11">
    <source>
        <dbReference type="SAM" id="Phobius"/>
    </source>
</evidence>
<keyword evidence="4" id="KW-0597">Phosphoprotein</keyword>
<evidence type="ECO:0000256" key="8">
    <source>
        <dbReference type="ARBA" id="ARBA00022989"/>
    </source>
</evidence>
<dbReference type="InterPro" id="IPR003660">
    <property type="entry name" value="HAMP_dom"/>
</dbReference>
<dbReference type="PRINTS" id="PR00344">
    <property type="entry name" value="BCTRLSENSOR"/>
</dbReference>
<dbReference type="PANTHER" id="PTHR45436">
    <property type="entry name" value="SENSOR HISTIDINE KINASE YKOH"/>
    <property type="match status" value="1"/>
</dbReference>
<comment type="subcellular location">
    <subcellularLocation>
        <location evidence="2">Membrane</location>
    </subcellularLocation>
</comment>
<dbReference type="EMBL" id="JAQQAL010000032">
    <property type="protein sequence ID" value="MDC7227723.1"/>
    <property type="molecule type" value="Genomic_DNA"/>
</dbReference>
<evidence type="ECO:0000256" key="1">
    <source>
        <dbReference type="ARBA" id="ARBA00000085"/>
    </source>
</evidence>
<evidence type="ECO:0000256" key="10">
    <source>
        <dbReference type="ARBA" id="ARBA00023136"/>
    </source>
</evidence>
<dbReference type="Gene3D" id="3.30.565.10">
    <property type="entry name" value="Histidine kinase-like ATPase, C-terminal domain"/>
    <property type="match status" value="1"/>
</dbReference>
<feature type="domain" description="HAMP" evidence="13">
    <location>
        <begin position="96"/>
        <end position="151"/>
    </location>
</feature>
<dbReference type="SUPFAM" id="SSF55874">
    <property type="entry name" value="ATPase domain of HSP90 chaperone/DNA topoisomerase II/histidine kinase"/>
    <property type="match status" value="1"/>
</dbReference>
<feature type="non-terminal residue" evidence="14">
    <location>
        <position position="1"/>
    </location>
</feature>
<sequence>YYSEKTVFDGREVQAALEGRYGAATRFSTGGQRSINLYSAIPVYSDISESEVAGAVLVSRSTYQLLTYLYELRLDIIQIFLIFLVLSIALSFGLAMTITVPVVRLKNEAGNILDESGNFRNHFTGFKRGDEIGELSRSLTRLSGNLENKMEFIDKFTSDMLHELKNPLSVIKSSAELALKSPDKTPELLRRLLDEERRMERMLGELREISSLESRFEGEQKEEVNLSEVLPVILSRYSRIEFADKSDGKCIILMNVDRLVQAVCNPVDNALSFSSKAPVQVSLEQEPNTAVIKIADNGPGISPGDETKLFTRFYSDRPEEENAAHSGLGLSIVKSILDFYGGSCRISNRTEGGCLFRIEFPM</sequence>
<protein>
    <recommendedName>
        <fullName evidence="3">histidine kinase</fullName>
        <ecNumber evidence="3">2.7.13.3</ecNumber>
    </recommendedName>
</protein>
<dbReference type="SUPFAM" id="SSF47384">
    <property type="entry name" value="Homodimeric domain of signal transducing histidine kinase"/>
    <property type="match status" value="1"/>
</dbReference>
<dbReference type="InterPro" id="IPR004358">
    <property type="entry name" value="Sig_transdc_His_kin-like_C"/>
</dbReference>
<keyword evidence="5" id="KW-0808">Transferase</keyword>
<evidence type="ECO:0000256" key="3">
    <source>
        <dbReference type="ARBA" id="ARBA00012438"/>
    </source>
</evidence>
<comment type="caution">
    <text evidence="14">The sequence shown here is derived from an EMBL/GenBank/DDBJ whole genome shotgun (WGS) entry which is preliminary data.</text>
</comment>
<evidence type="ECO:0000259" key="12">
    <source>
        <dbReference type="PROSITE" id="PS50109"/>
    </source>
</evidence>
<keyword evidence="6 11" id="KW-0812">Transmembrane</keyword>
<evidence type="ECO:0000256" key="4">
    <source>
        <dbReference type="ARBA" id="ARBA00022553"/>
    </source>
</evidence>
<dbReference type="GO" id="GO:0000155">
    <property type="term" value="F:phosphorelay sensor kinase activity"/>
    <property type="evidence" value="ECO:0007669"/>
    <property type="project" value="InterPro"/>
</dbReference>
<feature type="domain" description="Histidine kinase" evidence="12">
    <location>
        <begin position="159"/>
        <end position="362"/>
    </location>
</feature>
<keyword evidence="9" id="KW-0902">Two-component regulatory system</keyword>
<dbReference type="InterPro" id="IPR003661">
    <property type="entry name" value="HisK_dim/P_dom"/>
</dbReference>
<evidence type="ECO:0000256" key="6">
    <source>
        <dbReference type="ARBA" id="ARBA00022692"/>
    </source>
</evidence>
<dbReference type="SUPFAM" id="SSF158472">
    <property type="entry name" value="HAMP domain-like"/>
    <property type="match status" value="1"/>
</dbReference>
<reference evidence="14 15" key="1">
    <citation type="submission" date="2022-12" db="EMBL/GenBank/DDBJ databases">
        <title>Metagenome assembled genome from gulf of manar.</title>
        <authorList>
            <person name="Kohli P."/>
            <person name="Pk S."/>
            <person name="Venkata Ramana C."/>
            <person name="Sasikala C."/>
        </authorList>
    </citation>
    <scope>NUCLEOTIDE SEQUENCE [LARGE SCALE GENOMIC DNA]</scope>
    <source>
        <strain evidence="14">JB008</strain>
    </source>
</reference>
<comment type="catalytic activity">
    <reaction evidence="1">
        <text>ATP + protein L-histidine = ADP + protein N-phospho-L-histidine.</text>
        <dbReference type="EC" id="2.7.13.3"/>
    </reaction>
</comment>
<evidence type="ECO:0000256" key="9">
    <source>
        <dbReference type="ARBA" id="ARBA00023012"/>
    </source>
</evidence>
<accession>A0AAJ1IGW1</accession>
<dbReference type="PROSITE" id="PS50885">
    <property type="entry name" value="HAMP"/>
    <property type="match status" value="1"/>
</dbReference>
<dbReference type="PANTHER" id="PTHR45436:SF5">
    <property type="entry name" value="SENSOR HISTIDINE KINASE TRCS"/>
    <property type="match status" value="1"/>
</dbReference>
<dbReference type="EC" id="2.7.13.3" evidence="3"/>
<dbReference type="SMART" id="SM00387">
    <property type="entry name" value="HATPase_c"/>
    <property type="match status" value="1"/>
</dbReference>
<name>A0AAJ1IGW1_9SPIO</name>
<evidence type="ECO:0000313" key="15">
    <source>
        <dbReference type="Proteomes" id="UP001221217"/>
    </source>
</evidence>
<proteinExistence type="predicted"/>
<dbReference type="InterPro" id="IPR036890">
    <property type="entry name" value="HATPase_C_sf"/>
</dbReference>
<dbReference type="SMART" id="SM00388">
    <property type="entry name" value="HisKA"/>
    <property type="match status" value="1"/>
</dbReference>
<dbReference type="PROSITE" id="PS50109">
    <property type="entry name" value="HIS_KIN"/>
    <property type="match status" value="1"/>
</dbReference>
<evidence type="ECO:0000256" key="7">
    <source>
        <dbReference type="ARBA" id="ARBA00022777"/>
    </source>
</evidence>
<evidence type="ECO:0000256" key="2">
    <source>
        <dbReference type="ARBA" id="ARBA00004370"/>
    </source>
</evidence>
<feature type="transmembrane region" description="Helical" evidence="11">
    <location>
        <begin position="76"/>
        <end position="103"/>
    </location>
</feature>
<dbReference type="Gene3D" id="6.10.340.10">
    <property type="match status" value="1"/>
</dbReference>
<dbReference type="Gene3D" id="1.10.287.130">
    <property type="match status" value="1"/>
</dbReference>
<dbReference type="Proteomes" id="UP001221217">
    <property type="component" value="Unassembled WGS sequence"/>
</dbReference>
<dbReference type="Pfam" id="PF00672">
    <property type="entry name" value="HAMP"/>
    <property type="match status" value="1"/>
</dbReference>
<evidence type="ECO:0000313" key="14">
    <source>
        <dbReference type="EMBL" id="MDC7227723.1"/>
    </source>
</evidence>
<dbReference type="InterPro" id="IPR050428">
    <property type="entry name" value="TCS_sensor_his_kinase"/>
</dbReference>
<dbReference type="Pfam" id="PF02518">
    <property type="entry name" value="HATPase_c"/>
    <property type="match status" value="1"/>
</dbReference>
<organism evidence="14 15">
    <name type="scientific">Candidatus Thalassospirochaeta sargassi</name>
    <dbReference type="NCBI Taxonomy" id="3119039"/>
    <lineage>
        <taxon>Bacteria</taxon>
        <taxon>Pseudomonadati</taxon>
        <taxon>Spirochaetota</taxon>
        <taxon>Spirochaetia</taxon>
        <taxon>Spirochaetales</taxon>
        <taxon>Spirochaetaceae</taxon>
        <taxon>Candidatus Thalassospirochaeta</taxon>
    </lineage>
</organism>
<dbReference type="Pfam" id="PF00512">
    <property type="entry name" value="HisKA"/>
    <property type="match status" value="1"/>
</dbReference>
<evidence type="ECO:0000256" key="5">
    <source>
        <dbReference type="ARBA" id="ARBA00022679"/>
    </source>
</evidence>
<dbReference type="InterPro" id="IPR003594">
    <property type="entry name" value="HATPase_dom"/>
</dbReference>
<keyword evidence="7 14" id="KW-0418">Kinase</keyword>
<dbReference type="GO" id="GO:0016020">
    <property type="term" value="C:membrane"/>
    <property type="evidence" value="ECO:0007669"/>
    <property type="project" value="UniProtKB-SubCell"/>
</dbReference>
<gene>
    <name evidence="14" type="ORF">PQJ61_13245</name>
</gene>
<dbReference type="AlphaFoldDB" id="A0AAJ1IGW1"/>
<keyword evidence="10 11" id="KW-0472">Membrane</keyword>
<dbReference type="CDD" id="cd00075">
    <property type="entry name" value="HATPase"/>
    <property type="match status" value="1"/>
</dbReference>
<dbReference type="CDD" id="cd00082">
    <property type="entry name" value="HisKA"/>
    <property type="match status" value="1"/>
</dbReference>